<name>A0A9X4JTE9_9FIRM</name>
<dbReference type="PANTHER" id="PTHR43278:SF4">
    <property type="entry name" value="NAD(P)H-DEPENDENT FMN-CONTAINING OXIDOREDUCTASE YWQN-RELATED"/>
    <property type="match status" value="1"/>
</dbReference>
<dbReference type="InterPro" id="IPR029039">
    <property type="entry name" value="Flavoprotein-like_sf"/>
</dbReference>
<gene>
    <name evidence="4" type="ORF">L7E55_09895</name>
</gene>
<dbReference type="Pfam" id="PF03358">
    <property type="entry name" value="FMN_red"/>
    <property type="match status" value="1"/>
</dbReference>
<evidence type="ECO:0000313" key="5">
    <source>
        <dbReference type="Proteomes" id="UP001154312"/>
    </source>
</evidence>
<dbReference type="PANTHER" id="PTHR43278">
    <property type="entry name" value="NAD(P)H-DEPENDENT FMN-CONTAINING OXIDOREDUCTASE YWQN-RELATED"/>
    <property type="match status" value="1"/>
</dbReference>
<dbReference type="RefSeq" id="WP_277444013.1">
    <property type="nucleotide sequence ID" value="NZ_JAKOAV010000017.1"/>
</dbReference>
<feature type="domain" description="NADPH-dependent FMN reductase-like" evidence="3">
    <location>
        <begin position="1"/>
        <end position="158"/>
    </location>
</feature>
<proteinExistence type="predicted"/>
<dbReference type="GO" id="GO:0016491">
    <property type="term" value="F:oxidoreductase activity"/>
    <property type="evidence" value="ECO:0007669"/>
    <property type="project" value="InterPro"/>
</dbReference>
<reference evidence="4" key="1">
    <citation type="submission" date="2022-02" db="EMBL/GenBank/DDBJ databases">
        <authorList>
            <person name="Leng L."/>
        </authorList>
    </citation>
    <scope>NUCLEOTIDE SEQUENCE</scope>
    <source>
        <strain evidence="4">JI</strain>
    </source>
</reference>
<dbReference type="EMBL" id="JAKOAV010000017">
    <property type="protein sequence ID" value="MDF9408664.1"/>
    <property type="molecule type" value="Genomic_DNA"/>
</dbReference>
<protein>
    <submittedName>
        <fullName evidence="4">Flavodoxin family protein</fullName>
    </submittedName>
</protein>
<dbReference type="InterPro" id="IPR051796">
    <property type="entry name" value="ISF_SsuE-like"/>
</dbReference>
<evidence type="ECO:0000259" key="3">
    <source>
        <dbReference type="Pfam" id="PF03358"/>
    </source>
</evidence>
<dbReference type="Gene3D" id="3.40.50.360">
    <property type="match status" value="1"/>
</dbReference>
<dbReference type="SUPFAM" id="SSF52218">
    <property type="entry name" value="Flavoproteins"/>
    <property type="match status" value="1"/>
</dbReference>
<evidence type="ECO:0000256" key="2">
    <source>
        <dbReference type="ARBA" id="ARBA00022643"/>
    </source>
</evidence>
<comment type="caution">
    <text evidence="4">The sequence shown here is derived from an EMBL/GenBank/DDBJ whole genome shotgun (WGS) entry which is preliminary data.</text>
</comment>
<dbReference type="Proteomes" id="UP001154312">
    <property type="component" value="Unassembled WGS sequence"/>
</dbReference>
<keyword evidence="5" id="KW-1185">Reference proteome</keyword>
<dbReference type="InterPro" id="IPR005025">
    <property type="entry name" value="FMN_Rdtase-like_dom"/>
</dbReference>
<keyword evidence="2" id="KW-0288">FMN</keyword>
<sequence>MKVVGINGSARKDGNTAILIKRVFVELEKEGIETELIQLAGEKIRGCLACMKCLENKDKRCSNDSDSFNMYFKKMLDADGIILGSPTYFSDMTPEMKALIDRAGYVSRANGDLLKRKVGAAVSVARRAGAIHTIDSINHLFFISQMIVPGSNYWNLGIGREKGEVEADAEGMQIMRVLGENMAWLLKKING</sequence>
<accession>A0A9X4JTE9</accession>
<evidence type="ECO:0000256" key="1">
    <source>
        <dbReference type="ARBA" id="ARBA00022630"/>
    </source>
</evidence>
<keyword evidence="1" id="KW-0285">Flavoprotein</keyword>
<organism evidence="4 5">
    <name type="scientific">Pelotomaculum isophthalicicum JI</name>
    <dbReference type="NCBI Taxonomy" id="947010"/>
    <lineage>
        <taxon>Bacteria</taxon>
        <taxon>Bacillati</taxon>
        <taxon>Bacillota</taxon>
        <taxon>Clostridia</taxon>
        <taxon>Eubacteriales</taxon>
        <taxon>Desulfotomaculaceae</taxon>
        <taxon>Pelotomaculum</taxon>
    </lineage>
</organism>
<evidence type="ECO:0000313" key="4">
    <source>
        <dbReference type="EMBL" id="MDF9408664.1"/>
    </source>
</evidence>
<dbReference type="AlphaFoldDB" id="A0A9X4JTE9"/>